<dbReference type="SMART" id="SM00448">
    <property type="entry name" value="REC"/>
    <property type="match status" value="1"/>
</dbReference>
<dbReference type="RefSeq" id="WP_006274506.1">
    <property type="nucleotide sequence ID" value="NZ_GL883079.1"/>
</dbReference>
<dbReference type="InterPro" id="IPR001789">
    <property type="entry name" value="Sig_transdc_resp-reg_receiver"/>
</dbReference>
<dbReference type="OrthoDB" id="9800897at2"/>
<dbReference type="Gene3D" id="3.40.50.2300">
    <property type="match status" value="1"/>
</dbReference>
<dbReference type="AlphaFoldDB" id="F4QR58"/>
<dbReference type="STRING" id="715226.ABI_37270"/>
<dbReference type="GO" id="GO:0000160">
    <property type="term" value="P:phosphorelay signal transduction system"/>
    <property type="evidence" value="ECO:0007669"/>
    <property type="project" value="InterPro"/>
</dbReference>
<accession>F4QR58</accession>
<dbReference type="EMBL" id="GL883079">
    <property type="protein sequence ID" value="EGF90695.1"/>
    <property type="molecule type" value="Genomic_DNA"/>
</dbReference>
<name>F4QR58_9CAUL</name>
<proteinExistence type="predicted"/>
<evidence type="ECO:0000313" key="4">
    <source>
        <dbReference type="Proteomes" id="UP000006512"/>
    </source>
</evidence>
<dbReference type="Pfam" id="PF00072">
    <property type="entry name" value="Response_reg"/>
    <property type="match status" value="1"/>
</dbReference>
<evidence type="ECO:0000313" key="3">
    <source>
        <dbReference type="EMBL" id="EGF90695.1"/>
    </source>
</evidence>
<feature type="modified residue" description="4-aspartylphosphate" evidence="1">
    <location>
        <position position="64"/>
    </location>
</feature>
<evidence type="ECO:0000259" key="2">
    <source>
        <dbReference type="PROSITE" id="PS50110"/>
    </source>
</evidence>
<protein>
    <submittedName>
        <fullName evidence="3">Response regulator</fullName>
    </submittedName>
</protein>
<dbReference type="PANTHER" id="PTHR44520">
    <property type="entry name" value="RESPONSE REGULATOR RCP1-RELATED"/>
    <property type="match status" value="1"/>
</dbReference>
<dbReference type="SUPFAM" id="SSF52172">
    <property type="entry name" value="CheY-like"/>
    <property type="match status" value="1"/>
</dbReference>
<feature type="domain" description="Response regulatory" evidence="2">
    <location>
        <begin position="6"/>
        <end position="131"/>
    </location>
</feature>
<dbReference type="CDD" id="cd17557">
    <property type="entry name" value="REC_Rcp-like"/>
    <property type="match status" value="1"/>
</dbReference>
<dbReference type="PANTHER" id="PTHR44520:SF2">
    <property type="entry name" value="RESPONSE REGULATOR RCP1"/>
    <property type="match status" value="1"/>
</dbReference>
<dbReference type="InterPro" id="IPR011006">
    <property type="entry name" value="CheY-like_superfamily"/>
</dbReference>
<organism evidence="3 4">
    <name type="scientific">Asticcacaulis biprosthecium C19</name>
    <dbReference type="NCBI Taxonomy" id="715226"/>
    <lineage>
        <taxon>Bacteria</taxon>
        <taxon>Pseudomonadati</taxon>
        <taxon>Pseudomonadota</taxon>
        <taxon>Alphaproteobacteria</taxon>
        <taxon>Caulobacterales</taxon>
        <taxon>Caulobacteraceae</taxon>
        <taxon>Asticcacaulis</taxon>
    </lineage>
</organism>
<dbReference type="eggNOG" id="COG0745">
    <property type="taxonomic scope" value="Bacteria"/>
</dbReference>
<dbReference type="HOGENOM" id="CLU_000445_69_17_5"/>
<dbReference type="InterPro" id="IPR052893">
    <property type="entry name" value="TCS_response_regulator"/>
</dbReference>
<sequence>MRPQLDILLVEDNEGDVEMTRRALTTAVPAVRMTVANNGNQALECLHKEGKYEGGKTPDLILLDINMPRMDGKAFLNVVKESTEFKSIPVVMFTSSESPADIRECFERHANGYVVKPFDGTEYAKTLRQVVSFWGSTSELPS</sequence>
<gene>
    <name evidence="3" type="ORF">ABI_37270</name>
</gene>
<dbReference type="Proteomes" id="UP000006512">
    <property type="component" value="Unassembled WGS sequence"/>
</dbReference>
<reference evidence="4" key="1">
    <citation type="submission" date="2011-03" db="EMBL/GenBank/DDBJ databases">
        <title>Draft genome sequence of Brevundimonas diminuta.</title>
        <authorList>
            <person name="Brown P.J.B."/>
            <person name="Buechlein A."/>
            <person name="Hemmerich C."/>
            <person name="Brun Y.V."/>
        </authorList>
    </citation>
    <scope>NUCLEOTIDE SEQUENCE [LARGE SCALE GENOMIC DNA]</scope>
    <source>
        <strain evidence="4">C19</strain>
    </source>
</reference>
<keyword evidence="1" id="KW-0597">Phosphoprotein</keyword>
<keyword evidence="4" id="KW-1185">Reference proteome</keyword>
<evidence type="ECO:0000256" key="1">
    <source>
        <dbReference type="PROSITE-ProRule" id="PRU00169"/>
    </source>
</evidence>
<dbReference type="PROSITE" id="PS50110">
    <property type="entry name" value="RESPONSE_REGULATORY"/>
    <property type="match status" value="1"/>
</dbReference>